<sequence length="145" mass="16441">MKNRQIIFTFVFVILAVCLEWWLFRTTTTYGTTVHILVDQGDLVTISGVDTVSISAVDDSYFRIYAGDARLLAEPDSQDRFFVSASEFPVSNWEIMDGQLIEITLNSDNLMVVQVEQSLETKVIGIFLLSLVFLLLWLLVLLLLS</sequence>
<feature type="transmembrane region" description="Helical" evidence="1">
    <location>
        <begin position="123"/>
        <end position="144"/>
    </location>
</feature>
<keyword evidence="1" id="KW-1133">Transmembrane helix</keyword>
<feature type="transmembrane region" description="Helical" evidence="1">
    <location>
        <begin position="7"/>
        <end position="24"/>
    </location>
</feature>
<protein>
    <submittedName>
        <fullName evidence="2">Uncharacterized protein</fullName>
    </submittedName>
</protein>
<dbReference type="AlphaFoldDB" id="A0A0G1HZG6"/>
<organism evidence="2 3">
    <name type="scientific">Candidatus Collierbacteria bacterium GW2011_GWB2_44_22</name>
    <dbReference type="NCBI Taxonomy" id="1618387"/>
    <lineage>
        <taxon>Bacteria</taxon>
        <taxon>Candidatus Collieribacteriota</taxon>
    </lineage>
</organism>
<dbReference type="Proteomes" id="UP000034006">
    <property type="component" value="Unassembled WGS sequence"/>
</dbReference>
<reference evidence="2 3" key="1">
    <citation type="journal article" date="2015" name="Nature">
        <title>rRNA introns, odd ribosomes, and small enigmatic genomes across a large radiation of phyla.</title>
        <authorList>
            <person name="Brown C.T."/>
            <person name="Hug L.A."/>
            <person name="Thomas B.C."/>
            <person name="Sharon I."/>
            <person name="Castelle C.J."/>
            <person name="Singh A."/>
            <person name="Wilkins M.J."/>
            <person name="Williams K.H."/>
            <person name="Banfield J.F."/>
        </authorList>
    </citation>
    <scope>NUCLEOTIDE SEQUENCE [LARGE SCALE GENOMIC DNA]</scope>
</reference>
<dbReference type="STRING" id="1618387.UW44_C0002G0031"/>
<evidence type="ECO:0000256" key="1">
    <source>
        <dbReference type="SAM" id="Phobius"/>
    </source>
</evidence>
<proteinExistence type="predicted"/>
<evidence type="ECO:0000313" key="2">
    <source>
        <dbReference type="EMBL" id="KKT52365.1"/>
    </source>
</evidence>
<accession>A0A0G1HZG6</accession>
<dbReference type="EMBL" id="LCIH01000002">
    <property type="protein sequence ID" value="KKT52365.1"/>
    <property type="molecule type" value="Genomic_DNA"/>
</dbReference>
<name>A0A0G1HZG6_9BACT</name>
<evidence type="ECO:0000313" key="3">
    <source>
        <dbReference type="Proteomes" id="UP000034006"/>
    </source>
</evidence>
<keyword evidence="1" id="KW-0812">Transmembrane</keyword>
<keyword evidence="1" id="KW-0472">Membrane</keyword>
<gene>
    <name evidence="2" type="ORF">UW44_C0002G0031</name>
</gene>
<comment type="caution">
    <text evidence="2">The sequence shown here is derived from an EMBL/GenBank/DDBJ whole genome shotgun (WGS) entry which is preliminary data.</text>
</comment>